<dbReference type="InterPro" id="IPR003395">
    <property type="entry name" value="RecF/RecN/SMC_N"/>
</dbReference>
<dbReference type="GO" id="GO:0005634">
    <property type="term" value="C:nucleus"/>
    <property type="evidence" value="ECO:0007669"/>
    <property type="project" value="UniProtKB-SubCell"/>
</dbReference>
<evidence type="ECO:0000256" key="7">
    <source>
        <dbReference type="ARBA" id="ARBA00022840"/>
    </source>
</evidence>
<keyword evidence="7" id="KW-0067">ATP-binding</keyword>
<evidence type="ECO:0000256" key="10">
    <source>
        <dbReference type="ARBA" id="ARBA00023204"/>
    </source>
</evidence>
<keyword evidence="10" id="KW-0234">DNA repair</keyword>
<evidence type="ECO:0000256" key="4">
    <source>
        <dbReference type="ARBA" id="ARBA00022454"/>
    </source>
</evidence>
<keyword evidence="9" id="KW-0233">DNA recombination</keyword>
<dbReference type="PANTHER" id="PTHR19306:SF6">
    <property type="entry name" value="STRUCTURAL MAINTENANCE OF CHROMOSOMES PROTEIN 6"/>
    <property type="match status" value="1"/>
</dbReference>
<dbReference type="InterPro" id="IPR027417">
    <property type="entry name" value="P-loop_NTPase"/>
</dbReference>
<keyword evidence="6" id="KW-0227">DNA damage</keyword>
<keyword evidence="5" id="KW-0547">Nucleotide-binding</keyword>
<comment type="caution">
    <text evidence="15">The sequence shown here is derived from an EMBL/GenBank/DDBJ whole genome shotgun (WGS) entry which is preliminary data.</text>
</comment>
<comment type="subcellular location">
    <subcellularLocation>
        <location evidence="2">Chromosome</location>
    </subcellularLocation>
    <subcellularLocation>
        <location evidence="1">Nucleus</location>
    </subcellularLocation>
</comment>
<dbReference type="Gene3D" id="3.40.50.300">
    <property type="entry name" value="P-loop containing nucleotide triphosphate hydrolases"/>
    <property type="match status" value="2"/>
</dbReference>
<evidence type="ECO:0000259" key="14">
    <source>
        <dbReference type="Pfam" id="PF02463"/>
    </source>
</evidence>
<protein>
    <recommendedName>
        <fullName evidence="14">RecF/RecN/SMC N-terminal domain-containing protein</fullName>
    </recommendedName>
</protein>
<keyword evidence="16" id="KW-1185">Reference proteome</keyword>
<reference evidence="15 16" key="1">
    <citation type="journal article" date="2018" name="Evol. Lett.">
        <title>Horizontal gene cluster transfer increased hallucinogenic mushroom diversity.</title>
        <authorList>
            <person name="Reynolds H.T."/>
            <person name="Vijayakumar V."/>
            <person name="Gluck-Thaler E."/>
            <person name="Korotkin H.B."/>
            <person name="Matheny P.B."/>
            <person name="Slot J.C."/>
        </authorList>
    </citation>
    <scope>NUCLEOTIDE SEQUENCE [LARGE SCALE GENOMIC DNA]</scope>
    <source>
        <strain evidence="15 16">2629</strain>
    </source>
</reference>
<dbReference type="Proteomes" id="UP000284842">
    <property type="component" value="Unassembled WGS sequence"/>
</dbReference>
<feature type="domain" description="RecF/RecN/SMC N-terminal" evidence="14">
    <location>
        <begin position="123"/>
        <end position="1125"/>
    </location>
</feature>
<accession>A0A409VF09</accession>
<dbReference type="STRING" id="181874.A0A409VF09"/>
<evidence type="ECO:0000256" key="3">
    <source>
        <dbReference type="ARBA" id="ARBA00006793"/>
    </source>
</evidence>
<dbReference type="GO" id="GO:0030915">
    <property type="term" value="C:Smc5-Smc6 complex"/>
    <property type="evidence" value="ECO:0007669"/>
    <property type="project" value="TreeGrafter"/>
</dbReference>
<feature type="coiled-coil region" evidence="12">
    <location>
        <begin position="765"/>
        <end position="835"/>
    </location>
</feature>
<dbReference type="GO" id="GO:0000724">
    <property type="term" value="P:double-strand break repair via homologous recombination"/>
    <property type="evidence" value="ECO:0007669"/>
    <property type="project" value="TreeGrafter"/>
</dbReference>
<feature type="region of interest" description="Disordered" evidence="13">
    <location>
        <begin position="1"/>
        <end position="65"/>
    </location>
</feature>
<dbReference type="EMBL" id="NHTK01006081">
    <property type="protein sequence ID" value="PPQ64838.1"/>
    <property type="molecule type" value="Genomic_DNA"/>
</dbReference>
<proteinExistence type="inferred from homology"/>
<evidence type="ECO:0000256" key="9">
    <source>
        <dbReference type="ARBA" id="ARBA00023172"/>
    </source>
</evidence>
<dbReference type="SUPFAM" id="SSF52540">
    <property type="entry name" value="P-loop containing nucleoside triphosphate hydrolases"/>
    <property type="match status" value="1"/>
</dbReference>
<dbReference type="FunCoup" id="A0A409VF09">
    <property type="interactions" value="487"/>
</dbReference>
<evidence type="ECO:0000256" key="1">
    <source>
        <dbReference type="ARBA" id="ARBA00004123"/>
    </source>
</evidence>
<dbReference type="InParanoid" id="A0A409VF09"/>
<evidence type="ECO:0000256" key="5">
    <source>
        <dbReference type="ARBA" id="ARBA00022741"/>
    </source>
</evidence>
<feature type="coiled-coil region" evidence="12">
    <location>
        <begin position="958"/>
        <end position="992"/>
    </location>
</feature>
<evidence type="ECO:0000256" key="6">
    <source>
        <dbReference type="ARBA" id="ARBA00022763"/>
    </source>
</evidence>
<evidence type="ECO:0000256" key="11">
    <source>
        <dbReference type="ARBA" id="ARBA00023242"/>
    </source>
</evidence>
<feature type="compositionally biased region" description="Polar residues" evidence="13">
    <location>
        <begin position="1041"/>
        <end position="1050"/>
    </location>
</feature>
<evidence type="ECO:0000256" key="12">
    <source>
        <dbReference type="SAM" id="Coils"/>
    </source>
</evidence>
<name>A0A409VF09_9AGAR</name>
<keyword evidence="4" id="KW-0158">Chromosome</keyword>
<dbReference type="AlphaFoldDB" id="A0A409VF09"/>
<dbReference type="GO" id="GO:0035861">
    <property type="term" value="C:site of double-strand break"/>
    <property type="evidence" value="ECO:0007669"/>
    <property type="project" value="TreeGrafter"/>
</dbReference>
<feature type="region of interest" description="Disordered" evidence="13">
    <location>
        <begin position="1041"/>
        <end position="1063"/>
    </location>
</feature>
<dbReference type="PANTHER" id="PTHR19306">
    <property type="entry name" value="STRUCTURAL MAINTENANCE OF CHROMOSOMES 5,6 SMC5, SMC6"/>
    <property type="match status" value="1"/>
</dbReference>
<gene>
    <name evidence="15" type="ORF">CVT24_008203</name>
</gene>
<evidence type="ECO:0000256" key="13">
    <source>
        <dbReference type="SAM" id="MobiDB-lite"/>
    </source>
</evidence>
<comment type="similarity">
    <text evidence="3">Belongs to the SMC family. SMC6 subfamily.</text>
</comment>
<dbReference type="GO" id="GO:0016887">
    <property type="term" value="F:ATP hydrolysis activity"/>
    <property type="evidence" value="ECO:0007669"/>
    <property type="project" value="InterPro"/>
</dbReference>
<dbReference type="GO" id="GO:0003697">
    <property type="term" value="F:single-stranded DNA binding"/>
    <property type="evidence" value="ECO:0007669"/>
    <property type="project" value="TreeGrafter"/>
</dbReference>
<evidence type="ECO:0000313" key="16">
    <source>
        <dbReference type="Proteomes" id="UP000284842"/>
    </source>
</evidence>
<organism evidence="15 16">
    <name type="scientific">Panaeolus cyanescens</name>
    <dbReference type="NCBI Taxonomy" id="181874"/>
    <lineage>
        <taxon>Eukaryota</taxon>
        <taxon>Fungi</taxon>
        <taxon>Dikarya</taxon>
        <taxon>Basidiomycota</taxon>
        <taxon>Agaricomycotina</taxon>
        <taxon>Agaricomycetes</taxon>
        <taxon>Agaricomycetidae</taxon>
        <taxon>Agaricales</taxon>
        <taxon>Agaricineae</taxon>
        <taxon>Galeropsidaceae</taxon>
        <taxon>Panaeolus</taxon>
    </lineage>
</organism>
<dbReference type="Pfam" id="PF02463">
    <property type="entry name" value="SMC_N"/>
    <property type="match status" value="1"/>
</dbReference>
<feature type="coiled-coil region" evidence="12">
    <location>
        <begin position="308"/>
        <end position="528"/>
    </location>
</feature>
<dbReference type="GO" id="GO:0005524">
    <property type="term" value="F:ATP binding"/>
    <property type="evidence" value="ECO:0007669"/>
    <property type="project" value="UniProtKB-KW"/>
</dbReference>
<sequence>MPKKSQRIQDEEDEEVNVTSGKRARTVDSEDEDGPPQTRQRREPNGTQKKNKGKGKAREVEEEDEEVDVVMSDAEANEMSTADLKMNEEEFENTYGPQVRDAIEKIKNRPNGAVAEHGIIEYIEMHQFMCHVYLRFTFGPQINFIIGHNGSGKSAVLSAITVALGGKSTSTGRATGLKSFIREGQNASEVTIHIKNQGDEAYKPKEYGDSIVITRKFNKLGSSSWEIKSKAGKVISKKQEELAAICDHMNIQVDNPMTVLTQDSARQFLSASAPADKYKFFLSGTQLSQLSEEYEMCMANINATGKLLAVKKEALPDLEARLREASAKYEEANKARVQRERLDELKRESAWSLVSAKEAELTKQIEEVAKLTSKLAKIERDYDKAAADVENASNQVLELEAQLRELGEVKELISEKNSLTNEMRTNKNKLLDLNGQSREINNAVAQINQQISDLEKEIETETQKMATKTQAIHEQRQEAMKLARDQQHTAQTQLDQLIQDRAQLGKEADALKAQGQEQERELNNIQRSIQDCEGMINSARQHEKDALVPYGNNIKQVLEAVRQTRWNGEMPIGPLGMYIKAREPQKWGPILRNQLGSSLVAFAVTDVRDREKLSQILHHHKNFNTQIVIAERDLFDYRQGEPPENVLTVLRALEISDEFVLRILINQNHIESQVLSETRREAEQLLRRLGHGSAFTLDKFNVRVFPEGGSASSPLNLRNSKGGLNLLLTGRDTKAEIQHHEAERRRLLTQQQELHASIGNAKAQFHSLRTQIEGMNQRERALQNQVRLAKQALHTLQQEANEDMPVDIAGLQGAINEANAEKTNILVQFEALEQRRKEVNDAQTGLQHKLNAVKKQLDEHDGKKKAIATQIEEAIEVRVKAQHAKTHWQNKKEAEKAACQTAQDNADVLQTEFTDWSEKASAYCERVENPRKYDVIQRNIESVSKALKEREKRQGASVEELAKEVNKAKENYDTTKNELKKMHQLNKALKDSLLVRLVRWQEFRRHIALRCKAVFQYHLSQRGYYGKILFDHEHQTLTLRVQTDDQVSSGTKDKDPKSLSGGEKSFSTICLLLALWESIGCPLRCLDEFDVFMDAVNRRISMRMMIDTANTSDKKQYVLITPQEMTNITLGPSVKVHKMADPERGGVNGRLNFAS</sequence>
<keyword evidence="11" id="KW-0539">Nucleus</keyword>
<evidence type="ECO:0000256" key="8">
    <source>
        <dbReference type="ARBA" id="ARBA00023054"/>
    </source>
</evidence>
<dbReference type="Gene3D" id="1.10.287.1490">
    <property type="match status" value="1"/>
</dbReference>
<evidence type="ECO:0000256" key="2">
    <source>
        <dbReference type="ARBA" id="ARBA00004286"/>
    </source>
</evidence>
<evidence type="ECO:0000313" key="15">
    <source>
        <dbReference type="EMBL" id="PPQ64838.1"/>
    </source>
</evidence>
<dbReference type="GO" id="GO:0003684">
    <property type="term" value="F:damaged DNA binding"/>
    <property type="evidence" value="ECO:0007669"/>
    <property type="project" value="TreeGrafter"/>
</dbReference>
<keyword evidence="8 12" id="KW-0175">Coiled coil</keyword>
<dbReference type="OrthoDB" id="10072614at2759"/>